<reference evidence="2" key="1">
    <citation type="submission" date="2016-10" db="EMBL/GenBank/DDBJ databases">
        <authorList>
            <person name="Varghese N."/>
            <person name="Submissions S."/>
        </authorList>
    </citation>
    <scope>NUCLEOTIDE SEQUENCE [LARGE SCALE GENOMIC DNA]</scope>
    <source>
        <strain evidence="2">DSM 16477</strain>
    </source>
</reference>
<accession>A0A1G7HP60</accession>
<dbReference type="Proteomes" id="UP000199399">
    <property type="component" value="Unassembled WGS sequence"/>
</dbReference>
<evidence type="ECO:0008006" key="3">
    <source>
        <dbReference type="Google" id="ProtNLM"/>
    </source>
</evidence>
<name>A0A1G7HP60_9RHOB</name>
<gene>
    <name evidence="1" type="ORF">SAMN04489759_101181</name>
</gene>
<sequence>MTEYDRTTGEPWNDADLDQLRILAAEDKALGVIAVQLGRTEEAVKNKANAEGISLMGG</sequence>
<organism evidence="1 2">
    <name type="scientific">Sulfitobacter delicatus</name>
    <dbReference type="NCBI Taxonomy" id="218672"/>
    <lineage>
        <taxon>Bacteria</taxon>
        <taxon>Pseudomonadati</taxon>
        <taxon>Pseudomonadota</taxon>
        <taxon>Alphaproteobacteria</taxon>
        <taxon>Rhodobacterales</taxon>
        <taxon>Roseobacteraceae</taxon>
        <taxon>Sulfitobacter</taxon>
    </lineage>
</organism>
<evidence type="ECO:0000313" key="2">
    <source>
        <dbReference type="Proteomes" id="UP000199399"/>
    </source>
</evidence>
<proteinExistence type="predicted"/>
<keyword evidence="2" id="KW-1185">Reference proteome</keyword>
<dbReference type="RefSeq" id="WP_167356355.1">
    <property type="nucleotide sequence ID" value="NZ_FNBP01000001.1"/>
</dbReference>
<dbReference type="EMBL" id="FNBP01000001">
    <property type="protein sequence ID" value="SDF02235.1"/>
    <property type="molecule type" value="Genomic_DNA"/>
</dbReference>
<dbReference type="AlphaFoldDB" id="A0A1G7HP60"/>
<evidence type="ECO:0000313" key="1">
    <source>
        <dbReference type="EMBL" id="SDF02235.1"/>
    </source>
</evidence>
<protein>
    <recommendedName>
        <fullName evidence="3">GcrA cell cycle regulator</fullName>
    </recommendedName>
</protein>